<protein>
    <submittedName>
        <fullName evidence="2">Uncharacterized protein</fullName>
    </submittedName>
</protein>
<accession>A0AAV7U1U8</accession>
<proteinExistence type="predicted"/>
<evidence type="ECO:0000313" key="3">
    <source>
        <dbReference type="Proteomes" id="UP001066276"/>
    </source>
</evidence>
<feature type="compositionally biased region" description="Basic and acidic residues" evidence="1">
    <location>
        <begin position="106"/>
        <end position="118"/>
    </location>
</feature>
<gene>
    <name evidence="2" type="ORF">NDU88_008015</name>
</gene>
<evidence type="ECO:0000256" key="1">
    <source>
        <dbReference type="SAM" id="MobiDB-lite"/>
    </source>
</evidence>
<feature type="region of interest" description="Disordered" evidence="1">
    <location>
        <begin position="63"/>
        <end position="121"/>
    </location>
</feature>
<dbReference type="AlphaFoldDB" id="A0AAV7U1U8"/>
<dbReference type="EMBL" id="JANPWB010000006">
    <property type="protein sequence ID" value="KAJ1182838.1"/>
    <property type="molecule type" value="Genomic_DNA"/>
</dbReference>
<dbReference type="Proteomes" id="UP001066276">
    <property type="component" value="Chromosome 3_2"/>
</dbReference>
<organism evidence="2 3">
    <name type="scientific">Pleurodeles waltl</name>
    <name type="common">Iberian ribbed newt</name>
    <dbReference type="NCBI Taxonomy" id="8319"/>
    <lineage>
        <taxon>Eukaryota</taxon>
        <taxon>Metazoa</taxon>
        <taxon>Chordata</taxon>
        <taxon>Craniata</taxon>
        <taxon>Vertebrata</taxon>
        <taxon>Euteleostomi</taxon>
        <taxon>Amphibia</taxon>
        <taxon>Batrachia</taxon>
        <taxon>Caudata</taxon>
        <taxon>Salamandroidea</taxon>
        <taxon>Salamandridae</taxon>
        <taxon>Pleurodelinae</taxon>
        <taxon>Pleurodeles</taxon>
    </lineage>
</organism>
<comment type="caution">
    <text evidence="2">The sequence shown here is derived from an EMBL/GenBank/DDBJ whole genome shotgun (WGS) entry which is preliminary data.</text>
</comment>
<name>A0AAV7U1U8_PLEWA</name>
<reference evidence="2" key="1">
    <citation type="journal article" date="2022" name="bioRxiv">
        <title>Sequencing and chromosome-scale assembly of the giantPleurodeles waltlgenome.</title>
        <authorList>
            <person name="Brown T."/>
            <person name="Elewa A."/>
            <person name="Iarovenko S."/>
            <person name="Subramanian E."/>
            <person name="Araus A.J."/>
            <person name="Petzold A."/>
            <person name="Susuki M."/>
            <person name="Suzuki K.-i.T."/>
            <person name="Hayashi T."/>
            <person name="Toyoda A."/>
            <person name="Oliveira C."/>
            <person name="Osipova E."/>
            <person name="Leigh N.D."/>
            <person name="Simon A."/>
            <person name="Yun M.H."/>
        </authorList>
    </citation>
    <scope>NUCLEOTIDE SEQUENCE</scope>
    <source>
        <strain evidence="2">20211129_DDA</strain>
        <tissue evidence="2">Liver</tissue>
    </source>
</reference>
<keyword evidence="3" id="KW-1185">Reference proteome</keyword>
<sequence>MDQDLALGRVGWVGKGRGCTSEEVSRILRETVTLVSRIARELGSRAARVTDCPRLSSAPHERFGAHEVHPGPAPGLPAGTGGSVSTRDAGGRAQPEVTLGTVTSERGGRSRGGRERRSPWRRASLPVWSRMFAGRV</sequence>
<evidence type="ECO:0000313" key="2">
    <source>
        <dbReference type="EMBL" id="KAJ1182838.1"/>
    </source>
</evidence>